<keyword evidence="2 3" id="KW-0694">RNA-binding</keyword>
<dbReference type="Pfam" id="PF01588">
    <property type="entry name" value="tRNA_bind"/>
    <property type="match status" value="1"/>
</dbReference>
<dbReference type="InterPro" id="IPR012340">
    <property type="entry name" value="NA-bd_OB-fold"/>
</dbReference>
<gene>
    <name evidence="5" type="ORF">E1163_28915</name>
</gene>
<dbReference type="InterPro" id="IPR008231">
    <property type="entry name" value="CsaA"/>
</dbReference>
<dbReference type="PANTHER" id="PTHR11586">
    <property type="entry name" value="TRNA-AMINOACYLATION COFACTOR ARC1 FAMILY MEMBER"/>
    <property type="match status" value="1"/>
</dbReference>
<dbReference type="PROSITE" id="PS50886">
    <property type="entry name" value="TRBD"/>
    <property type="match status" value="1"/>
</dbReference>
<protein>
    <submittedName>
        <fullName evidence="5">tRNA-binding protein</fullName>
    </submittedName>
</protein>
<dbReference type="InterPro" id="IPR002547">
    <property type="entry name" value="tRNA-bd_dom"/>
</dbReference>
<dbReference type="NCBIfam" id="NF007494">
    <property type="entry name" value="PRK10089.1-3"/>
    <property type="match status" value="1"/>
</dbReference>
<evidence type="ECO:0000256" key="3">
    <source>
        <dbReference type="PROSITE-ProRule" id="PRU00209"/>
    </source>
</evidence>
<evidence type="ECO:0000313" key="6">
    <source>
        <dbReference type="Proteomes" id="UP000798808"/>
    </source>
</evidence>
<organism evidence="5 6">
    <name type="scientific">Fulvivirga kasyanovii</name>
    <dbReference type="NCBI Taxonomy" id="396812"/>
    <lineage>
        <taxon>Bacteria</taxon>
        <taxon>Pseudomonadati</taxon>
        <taxon>Bacteroidota</taxon>
        <taxon>Cytophagia</taxon>
        <taxon>Cytophagales</taxon>
        <taxon>Fulvivirgaceae</taxon>
        <taxon>Fulvivirga</taxon>
    </lineage>
</organism>
<dbReference type="PANTHER" id="PTHR11586:SF37">
    <property type="entry name" value="TRNA-BINDING DOMAIN-CONTAINING PROTEIN"/>
    <property type="match status" value="1"/>
</dbReference>
<feature type="domain" description="TRNA-binding" evidence="4">
    <location>
        <begin position="8"/>
        <end position="112"/>
    </location>
</feature>
<evidence type="ECO:0000259" key="4">
    <source>
        <dbReference type="PROSITE" id="PS50886"/>
    </source>
</evidence>
<dbReference type="InterPro" id="IPR051270">
    <property type="entry name" value="Tyrosine-tRNA_ligase_regulator"/>
</dbReference>
<accession>A0ABW9RXR7</accession>
<keyword evidence="6" id="KW-1185">Reference proteome</keyword>
<proteinExistence type="predicted"/>
<evidence type="ECO:0000313" key="5">
    <source>
        <dbReference type="EMBL" id="MTI29018.1"/>
    </source>
</evidence>
<dbReference type="NCBIfam" id="TIGR02222">
    <property type="entry name" value="chap_CsaA"/>
    <property type="match status" value="1"/>
</dbReference>
<dbReference type="NCBIfam" id="NF007493">
    <property type="entry name" value="PRK10089.1-2"/>
    <property type="match status" value="1"/>
</dbReference>
<dbReference type="Proteomes" id="UP000798808">
    <property type="component" value="Unassembled WGS sequence"/>
</dbReference>
<dbReference type="Gene3D" id="2.40.50.140">
    <property type="entry name" value="Nucleic acid-binding proteins"/>
    <property type="match status" value="1"/>
</dbReference>
<dbReference type="CDD" id="cd02798">
    <property type="entry name" value="tRNA_bind_CsaA"/>
    <property type="match status" value="1"/>
</dbReference>
<evidence type="ECO:0000256" key="1">
    <source>
        <dbReference type="ARBA" id="ARBA00022555"/>
    </source>
</evidence>
<dbReference type="RefSeq" id="WP_155177109.1">
    <property type="nucleotide sequence ID" value="NZ_BAAAFL010000012.1"/>
</dbReference>
<comment type="caution">
    <text evidence="5">The sequence shown here is derived from an EMBL/GenBank/DDBJ whole genome shotgun (WGS) entry which is preliminary data.</text>
</comment>
<dbReference type="SUPFAM" id="SSF50249">
    <property type="entry name" value="Nucleic acid-binding proteins"/>
    <property type="match status" value="1"/>
</dbReference>
<dbReference type="NCBIfam" id="NF007495">
    <property type="entry name" value="PRK10089.1-4"/>
    <property type="match status" value="1"/>
</dbReference>
<dbReference type="EMBL" id="SMLW01000677">
    <property type="protein sequence ID" value="MTI29018.1"/>
    <property type="molecule type" value="Genomic_DNA"/>
</dbReference>
<keyword evidence="1 3" id="KW-0820">tRNA-binding</keyword>
<evidence type="ECO:0000256" key="2">
    <source>
        <dbReference type="ARBA" id="ARBA00022884"/>
    </source>
</evidence>
<name>A0ABW9RXR7_9BACT</name>
<reference evidence="5 6" key="1">
    <citation type="submission" date="2019-02" db="EMBL/GenBank/DDBJ databases">
        <authorList>
            <person name="Goldberg S.R."/>
            <person name="Haltli B.A."/>
            <person name="Correa H."/>
            <person name="Russell K.G."/>
        </authorList>
    </citation>
    <scope>NUCLEOTIDE SEQUENCE [LARGE SCALE GENOMIC DNA]</scope>
    <source>
        <strain evidence="5 6">JCM 16186</strain>
    </source>
</reference>
<sequence length="112" mass="12720">MDQINWNDFEKVQLRVGTIVKVEDFPEARKPAYKVWVDLGEDIGIKKSSAQITHHYTKEMLHNKQVVCVVNFPEKQIGPFLSQILITGFADENGHILLAVPDRDVPNGAKLH</sequence>